<evidence type="ECO:0000256" key="1">
    <source>
        <dbReference type="SAM" id="MobiDB-lite"/>
    </source>
</evidence>
<evidence type="ECO:0000313" key="5">
    <source>
        <dbReference type="WBParaSite" id="PSAMB.scaffold2435size23253.g17899.t1"/>
    </source>
</evidence>
<name>A0A914VS41_9BILA</name>
<dbReference type="InterPro" id="IPR042789">
    <property type="entry name" value="FRRS1L"/>
</dbReference>
<feature type="domain" description="DOMON" evidence="3">
    <location>
        <begin position="45"/>
        <end position="178"/>
    </location>
</feature>
<dbReference type="WBParaSite" id="PSAMB.scaffold2435size23253.g17899.t1">
    <property type="protein sequence ID" value="PSAMB.scaffold2435size23253.g17899.t1"/>
    <property type="gene ID" value="PSAMB.scaffold2435size23253.g17899"/>
</dbReference>
<feature type="compositionally biased region" description="Basic and acidic residues" evidence="1">
    <location>
        <begin position="264"/>
        <end position="287"/>
    </location>
</feature>
<dbReference type="Pfam" id="PF03351">
    <property type="entry name" value="DOMON"/>
    <property type="match status" value="1"/>
</dbReference>
<sequence length="315" mass="32975">MWRFLFSVCALFLPLVAAQSLNQTGCGNTKGCLFKPIGCDPATDCTVGVVFTVTSDNWLDIEMTAQQLEPAVDMQFIAIGFSRDAHMGDDAVTECVISTNAGVGAAEPQVYLSYNKAEKANTRLELSDEERKVLIKNIAGSVANGRINCRFSQQIVATQVKENIWALNEDYYILAATGAAQPNGINAHDTNSQSHFFPALSTAAINPAKVASGAGAASGSEGPSAGGPPAVGPQTGPGFGPKVIPQSPQGPAGSGPPQAQPEPEPEHEPGHDHEHDHEKHSHEHDVNGEATTPLNGSGYVSLASAVLLLCLLVAQ</sequence>
<feature type="signal peptide" evidence="2">
    <location>
        <begin position="1"/>
        <end position="18"/>
    </location>
</feature>
<dbReference type="Proteomes" id="UP000887566">
    <property type="component" value="Unplaced"/>
</dbReference>
<protein>
    <submittedName>
        <fullName evidence="5">DOMON domain-containing protein</fullName>
    </submittedName>
</protein>
<organism evidence="4 5">
    <name type="scientific">Plectus sambesii</name>
    <dbReference type="NCBI Taxonomy" id="2011161"/>
    <lineage>
        <taxon>Eukaryota</taxon>
        <taxon>Metazoa</taxon>
        <taxon>Ecdysozoa</taxon>
        <taxon>Nematoda</taxon>
        <taxon>Chromadorea</taxon>
        <taxon>Plectida</taxon>
        <taxon>Plectina</taxon>
        <taxon>Plectoidea</taxon>
        <taxon>Plectidae</taxon>
        <taxon>Plectus</taxon>
    </lineage>
</organism>
<feature type="region of interest" description="Disordered" evidence="1">
    <location>
        <begin position="212"/>
        <end position="292"/>
    </location>
</feature>
<feature type="compositionally biased region" description="Low complexity" evidence="1">
    <location>
        <begin position="245"/>
        <end position="257"/>
    </location>
</feature>
<feature type="chain" id="PRO_5037549738" evidence="2">
    <location>
        <begin position="19"/>
        <end position="315"/>
    </location>
</feature>
<dbReference type="InterPro" id="IPR005018">
    <property type="entry name" value="DOMON_domain"/>
</dbReference>
<dbReference type="AlphaFoldDB" id="A0A914VS41"/>
<feature type="compositionally biased region" description="Low complexity" evidence="1">
    <location>
        <begin position="212"/>
        <end position="223"/>
    </location>
</feature>
<evidence type="ECO:0000256" key="2">
    <source>
        <dbReference type="SAM" id="SignalP"/>
    </source>
</evidence>
<evidence type="ECO:0000259" key="3">
    <source>
        <dbReference type="PROSITE" id="PS50836"/>
    </source>
</evidence>
<dbReference type="PROSITE" id="PS50836">
    <property type="entry name" value="DOMON"/>
    <property type="match status" value="1"/>
</dbReference>
<dbReference type="PANTHER" id="PTHR46902:SF1">
    <property type="entry name" value="DOMON DOMAIN-CONTAINING PROTEIN FRRS1L"/>
    <property type="match status" value="1"/>
</dbReference>
<keyword evidence="4" id="KW-1185">Reference proteome</keyword>
<dbReference type="CDD" id="cd09628">
    <property type="entry name" value="DOMON_SDR_2_like"/>
    <property type="match status" value="1"/>
</dbReference>
<reference evidence="5" key="1">
    <citation type="submission" date="2022-11" db="UniProtKB">
        <authorList>
            <consortium name="WormBaseParasite"/>
        </authorList>
    </citation>
    <scope>IDENTIFICATION</scope>
</reference>
<dbReference type="GO" id="GO:1900449">
    <property type="term" value="P:regulation of glutamate receptor signaling pathway"/>
    <property type="evidence" value="ECO:0007669"/>
    <property type="project" value="InterPro"/>
</dbReference>
<accession>A0A914VS41</accession>
<dbReference type="PANTHER" id="PTHR46902">
    <property type="entry name" value="DOMON DOMAIN-CONTAINING PROTEIN FRRS1L"/>
    <property type="match status" value="1"/>
</dbReference>
<evidence type="ECO:0000313" key="4">
    <source>
        <dbReference type="Proteomes" id="UP000887566"/>
    </source>
</evidence>
<proteinExistence type="predicted"/>
<keyword evidence="2" id="KW-0732">Signal</keyword>